<sequence length="92" mass="9906">MSGRASASPSVAGNEPASPSSDHHANIDERAEAEPPPQIPTPAPAPVPTKIKRKQRQRQRQKQKRQQPIRRSARVKKTARTSKATAHSAGGS</sequence>
<organism evidence="2 3">
    <name type="scientific">Botrytis paeoniae</name>
    <dbReference type="NCBI Taxonomy" id="278948"/>
    <lineage>
        <taxon>Eukaryota</taxon>
        <taxon>Fungi</taxon>
        <taxon>Dikarya</taxon>
        <taxon>Ascomycota</taxon>
        <taxon>Pezizomycotina</taxon>
        <taxon>Leotiomycetes</taxon>
        <taxon>Helotiales</taxon>
        <taxon>Sclerotiniaceae</taxon>
        <taxon>Botrytis</taxon>
    </lineage>
</organism>
<proteinExistence type="predicted"/>
<feature type="region of interest" description="Disordered" evidence="1">
    <location>
        <begin position="1"/>
        <end position="92"/>
    </location>
</feature>
<dbReference type="AlphaFoldDB" id="A0A4Z1G113"/>
<name>A0A4Z1G113_9HELO</name>
<feature type="compositionally biased region" description="Basic residues" evidence="1">
    <location>
        <begin position="50"/>
        <end position="80"/>
    </location>
</feature>
<reference evidence="2 3" key="1">
    <citation type="submission" date="2017-12" db="EMBL/GenBank/DDBJ databases">
        <title>Comparative genomics of Botrytis spp.</title>
        <authorList>
            <person name="Valero-Jimenez C.A."/>
            <person name="Tapia P."/>
            <person name="Veloso J."/>
            <person name="Silva-Moreno E."/>
            <person name="Staats M."/>
            <person name="Valdes J.H."/>
            <person name="Van Kan J.A.L."/>
        </authorList>
    </citation>
    <scope>NUCLEOTIDE SEQUENCE [LARGE SCALE GENOMIC DNA]</scope>
    <source>
        <strain evidence="2 3">Bp0003</strain>
    </source>
</reference>
<feature type="compositionally biased region" description="Polar residues" evidence="1">
    <location>
        <begin position="1"/>
        <end position="11"/>
    </location>
</feature>
<accession>A0A4Z1G113</accession>
<evidence type="ECO:0000313" key="3">
    <source>
        <dbReference type="Proteomes" id="UP000297910"/>
    </source>
</evidence>
<dbReference type="Proteomes" id="UP000297910">
    <property type="component" value="Unassembled WGS sequence"/>
</dbReference>
<protein>
    <submittedName>
        <fullName evidence="2">Uncharacterized protein</fullName>
    </submittedName>
</protein>
<gene>
    <name evidence="2" type="ORF">BPAE_0034g00020</name>
</gene>
<evidence type="ECO:0000256" key="1">
    <source>
        <dbReference type="SAM" id="MobiDB-lite"/>
    </source>
</evidence>
<dbReference type="EMBL" id="PQXI01000034">
    <property type="protein sequence ID" value="TGO27923.1"/>
    <property type="molecule type" value="Genomic_DNA"/>
</dbReference>
<comment type="caution">
    <text evidence="2">The sequence shown here is derived from an EMBL/GenBank/DDBJ whole genome shotgun (WGS) entry which is preliminary data.</text>
</comment>
<evidence type="ECO:0000313" key="2">
    <source>
        <dbReference type="EMBL" id="TGO27923.1"/>
    </source>
</evidence>
<feature type="compositionally biased region" description="Pro residues" evidence="1">
    <location>
        <begin position="34"/>
        <end position="47"/>
    </location>
</feature>
<keyword evidence="3" id="KW-1185">Reference proteome</keyword>
<feature type="compositionally biased region" description="Basic and acidic residues" evidence="1">
    <location>
        <begin position="21"/>
        <end position="33"/>
    </location>
</feature>